<name>A0A9W6PSI0_9ACTN</name>
<feature type="region of interest" description="Disordered" evidence="1">
    <location>
        <begin position="1"/>
        <end position="27"/>
    </location>
</feature>
<evidence type="ECO:0000313" key="2">
    <source>
        <dbReference type="EMBL" id="GLW62248.1"/>
    </source>
</evidence>
<keyword evidence="3" id="KW-1185">Reference proteome</keyword>
<dbReference type="Proteomes" id="UP001165124">
    <property type="component" value="Unassembled WGS sequence"/>
</dbReference>
<protein>
    <submittedName>
        <fullName evidence="2">Uncharacterized protein</fullName>
    </submittedName>
</protein>
<dbReference type="AlphaFoldDB" id="A0A9W6PSI0"/>
<accession>A0A9W6PSI0</accession>
<reference evidence="2" key="1">
    <citation type="submission" date="2023-02" db="EMBL/GenBank/DDBJ databases">
        <title>Actinomadura rubrobrunea NBRC 14622.</title>
        <authorList>
            <person name="Ichikawa N."/>
            <person name="Sato H."/>
            <person name="Tonouchi N."/>
        </authorList>
    </citation>
    <scope>NUCLEOTIDE SEQUENCE</scope>
    <source>
        <strain evidence="2">NBRC 14622</strain>
    </source>
</reference>
<comment type="caution">
    <text evidence="2">The sequence shown here is derived from an EMBL/GenBank/DDBJ whole genome shotgun (WGS) entry which is preliminary data.</text>
</comment>
<evidence type="ECO:0000256" key="1">
    <source>
        <dbReference type="SAM" id="MobiDB-lite"/>
    </source>
</evidence>
<sequence>MIGFTDGDDRPRSVVGRPLPDEGRRSRTVGAMDERAGTLGEVRVVGAERPDGLELRTRGLASRGLPELRVRGLAPYLGQGWARILAALAGRVAASGGPPSGDVELAPDVAFSLAPGEGHLVPGPPDGFTGRVDEWRREVVFRLFPSARS</sequence>
<dbReference type="EMBL" id="BSRZ01000001">
    <property type="protein sequence ID" value="GLW62248.1"/>
    <property type="molecule type" value="Genomic_DNA"/>
</dbReference>
<evidence type="ECO:0000313" key="3">
    <source>
        <dbReference type="Proteomes" id="UP001165124"/>
    </source>
</evidence>
<proteinExistence type="predicted"/>
<organism evidence="2 3">
    <name type="scientific">Actinomadura rubrobrunea</name>
    <dbReference type="NCBI Taxonomy" id="115335"/>
    <lineage>
        <taxon>Bacteria</taxon>
        <taxon>Bacillati</taxon>
        <taxon>Actinomycetota</taxon>
        <taxon>Actinomycetes</taxon>
        <taxon>Streptosporangiales</taxon>
        <taxon>Thermomonosporaceae</taxon>
        <taxon>Actinomadura</taxon>
    </lineage>
</organism>
<gene>
    <name evidence="2" type="ORF">Arub01_04920</name>
</gene>